<proteinExistence type="predicted"/>
<comment type="caution">
    <text evidence="1">The sequence shown here is derived from an EMBL/GenBank/DDBJ whole genome shotgun (WGS) entry which is preliminary data.</text>
</comment>
<dbReference type="Proteomes" id="UP001062846">
    <property type="component" value="Chromosome 13"/>
</dbReference>
<accession>A0ACC0LBI4</accession>
<name>A0ACC0LBI4_RHOML</name>
<reference evidence="1" key="1">
    <citation type="submission" date="2022-02" db="EMBL/GenBank/DDBJ databases">
        <title>Plant Genome Project.</title>
        <authorList>
            <person name="Zhang R.-G."/>
        </authorList>
    </citation>
    <scope>NUCLEOTIDE SEQUENCE</scope>
    <source>
        <strain evidence="1">AT1</strain>
    </source>
</reference>
<keyword evidence="2" id="KW-1185">Reference proteome</keyword>
<gene>
    <name evidence="1" type="ORF">RHMOL_Rhmol13G0281000</name>
</gene>
<organism evidence="1 2">
    <name type="scientific">Rhododendron molle</name>
    <name type="common">Chinese azalea</name>
    <name type="synonym">Azalea mollis</name>
    <dbReference type="NCBI Taxonomy" id="49168"/>
    <lineage>
        <taxon>Eukaryota</taxon>
        <taxon>Viridiplantae</taxon>
        <taxon>Streptophyta</taxon>
        <taxon>Embryophyta</taxon>
        <taxon>Tracheophyta</taxon>
        <taxon>Spermatophyta</taxon>
        <taxon>Magnoliopsida</taxon>
        <taxon>eudicotyledons</taxon>
        <taxon>Gunneridae</taxon>
        <taxon>Pentapetalae</taxon>
        <taxon>asterids</taxon>
        <taxon>Ericales</taxon>
        <taxon>Ericaceae</taxon>
        <taxon>Ericoideae</taxon>
        <taxon>Rhodoreae</taxon>
        <taxon>Rhododendron</taxon>
    </lineage>
</organism>
<sequence>MSLLRQEFVGFDAEDVGLDWVSLAFEDNMVCWYVPKLVLSGFLKKKVTLMVFRGDGVVNRSGGGGEWEAVIFWL</sequence>
<dbReference type="EMBL" id="CM046400">
    <property type="protein sequence ID" value="KAI8526079.1"/>
    <property type="molecule type" value="Genomic_DNA"/>
</dbReference>
<evidence type="ECO:0000313" key="1">
    <source>
        <dbReference type="EMBL" id="KAI8526079.1"/>
    </source>
</evidence>
<evidence type="ECO:0000313" key="2">
    <source>
        <dbReference type="Proteomes" id="UP001062846"/>
    </source>
</evidence>
<protein>
    <submittedName>
        <fullName evidence="1">Uncharacterized protein</fullName>
    </submittedName>
</protein>